<evidence type="ECO:0000256" key="6">
    <source>
        <dbReference type="SAM" id="SignalP"/>
    </source>
</evidence>
<organism evidence="8 9">
    <name type="scientific">Denitromonas halophila</name>
    <dbReference type="NCBI Taxonomy" id="1629404"/>
    <lineage>
        <taxon>Bacteria</taxon>
        <taxon>Pseudomonadati</taxon>
        <taxon>Pseudomonadota</taxon>
        <taxon>Betaproteobacteria</taxon>
        <taxon>Rhodocyclales</taxon>
        <taxon>Zoogloeaceae</taxon>
        <taxon>Denitromonas</taxon>
    </lineage>
</organism>
<dbReference type="InterPro" id="IPR033480">
    <property type="entry name" value="sCache_2"/>
</dbReference>
<evidence type="ECO:0000313" key="9">
    <source>
        <dbReference type="Proteomes" id="UP000318349"/>
    </source>
</evidence>
<name>A0A557SDF0_9RHOO</name>
<evidence type="ECO:0000313" key="8">
    <source>
        <dbReference type="EMBL" id="TVO75445.1"/>
    </source>
</evidence>
<dbReference type="InterPro" id="IPR004010">
    <property type="entry name" value="Double_Cache_2"/>
</dbReference>
<feature type="signal peptide" evidence="6">
    <location>
        <begin position="1"/>
        <end position="26"/>
    </location>
</feature>
<dbReference type="Pfam" id="PF08269">
    <property type="entry name" value="dCache_2"/>
    <property type="match status" value="1"/>
</dbReference>
<evidence type="ECO:0000256" key="4">
    <source>
        <dbReference type="ARBA" id="ARBA00022989"/>
    </source>
</evidence>
<dbReference type="AlphaFoldDB" id="A0A557SDF0"/>
<feature type="domain" description="Single Cache" evidence="7">
    <location>
        <begin position="152"/>
        <end position="244"/>
    </location>
</feature>
<keyword evidence="2" id="KW-1003">Cell membrane</keyword>
<keyword evidence="5" id="KW-0472">Membrane</keyword>
<evidence type="ECO:0000256" key="2">
    <source>
        <dbReference type="ARBA" id="ARBA00022475"/>
    </source>
</evidence>
<proteinExistence type="predicted"/>
<dbReference type="SMART" id="SM01049">
    <property type="entry name" value="Cache_2"/>
    <property type="match status" value="2"/>
</dbReference>
<feature type="domain" description="Single Cache" evidence="7">
    <location>
        <begin position="32"/>
        <end position="115"/>
    </location>
</feature>
<sequence>MTHAKFILPLVLAGVLSMPLSPVLAAADTGAPTTSQPAEAARARALLDRAVRHMMSAGDRALSAFSRAGEFTDGDLYVYALDTRGVLLASGGASYSFIGRDMLDYRDPDGKPLFAEILDGALKHGGGSIEYRWLNLQRGTVERKIAYYQAVGSRILAVGYYAPRATPEQAMSVLWRAVDELKRNAPAAAFAAFNDINGSFVRDDTYVFVVGITDRRMHAHGAMPRLIGRNVAELRDVDGKQIIDQMLNIVSTADAGGLDYKWRNPVTGEIEKKHTFVRRVGDYMVGVGYYEP</sequence>
<keyword evidence="4" id="KW-1133">Transmembrane helix</keyword>
<reference evidence="8 9" key="1">
    <citation type="submission" date="2019-07" db="EMBL/GenBank/DDBJ databases">
        <title>The pathways for chlorine oxyanion respiration interact through the shared metabolite chlorate.</title>
        <authorList>
            <person name="Barnum T.P."/>
            <person name="Cheng Y."/>
            <person name="Hill K.A."/>
            <person name="Lucas L.N."/>
            <person name="Carlson H.K."/>
            <person name="Coates J.D."/>
        </authorList>
    </citation>
    <scope>NUCLEOTIDE SEQUENCE [LARGE SCALE GENOMIC DNA]</scope>
    <source>
        <strain evidence="8 9">SFB-1</strain>
    </source>
</reference>
<accession>A0A557SDF0</accession>
<evidence type="ECO:0000256" key="3">
    <source>
        <dbReference type="ARBA" id="ARBA00022692"/>
    </source>
</evidence>
<evidence type="ECO:0000259" key="7">
    <source>
        <dbReference type="SMART" id="SM01049"/>
    </source>
</evidence>
<evidence type="ECO:0000256" key="5">
    <source>
        <dbReference type="ARBA" id="ARBA00023136"/>
    </source>
</evidence>
<keyword evidence="6" id="KW-0732">Signal</keyword>
<dbReference type="Proteomes" id="UP000318349">
    <property type="component" value="Unassembled WGS sequence"/>
</dbReference>
<comment type="subcellular location">
    <subcellularLocation>
        <location evidence="1">Cell membrane</location>
        <topology evidence="1">Multi-pass membrane protein</topology>
    </subcellularLocation>
</comment>
<dbReference type="GO" id="GO:0005886">
    <property type="term" value="C:plasma membrane"/>
    <property type="evidence" value="ECO:0007669"/>
    <property type="project" value="UniProtKB-SubCell"/>
</dbReference>
<comment type="caution">
    <text evidence="8">The sequence shown here is derived from an EMBL/GenBank/DDBJ whole genome shotgun (WGS) entry which is preliminary data.</text>
</comment>
<evidence type="ECO:0000256" key="1">
    <source>
        <dbReference type="ARBA" id="ARBA00004651"/>
    </source>
</evidence>
<feature type="chain" id="PRO_5021840423" description="Single Cache domain-containing protein" evidence="6">
    <location>
        <begin position="27"/>
        <end position="292"/>
    </location>
</feature>
<keyword evidence="3" id="KW-0812">Transmembrane</keyword>
<gene>
    <name evidence="8" type="ORF">FHP89_13935</name>
</gene>
<protein>
    <recommendedName>
        <fullName evidence="7">Single Cache domain-containing protein</fullName>
    </recommendedName>
</protein>
<dbReference type="Gene3D" id="3.30.450.20">
    <property type="entry name" value="PAS domain"/>
    <property type="match status" value="2"/>
</dbReference>
<dbReference type="EMBL" id="VMNI01000013">
    <property type="protein sequence ID" value="TVO75445.1"/>
    <property type="molecule type" value="Genomic_DNA"/>
</dbReference>